<name>A0A9W7Y0N1_9FUNG</name>
<dbReference type="EMBL" id="JANBOJ010000150">
    <property type="protein sequence ID" value="KAJ1721772.1"/>
    <property type="molecule type" value="Genomic_DNA"/>
</dbReference>
<proteinExistence type="predicted"/>
<dbReference type="Gene3D" id="1.25.40.10">
    <property type="entry name" value="Tetratricopeptide repeat domain"/>
    <property type="match status" value="2"/>
</dbReference>
<reference evidence="3" key="1">
    <citation type="submission" date="2022-07" db="EMBL/GenBank/DDBJ databases">
        <title>Phylogenomic reconstructions and comparative analyses of Kickxellomycotina fungi.</title>
        <authorList>
            <person name="Reynolds N.K."/>
            <person name="Stajich J.E."/>
            <person name="Barry K."/>
            <person name="Grigoriev I.V."/>
            <person name="Crous P."/>
            <person name="Smith M.E."/>
        </authorList>
    </citation>
    <scope>NUCLEOTIDE SEQUENCE</scope>
    <source>
        <strain evidence="3">NBRC 32514</strain>
    </source>
</reference>
<feature type="region of interest" description="Disordered" evidence="2">
    <location>
        <begin position="664"/>
        <end position="693"/>
    </location>
</feature>
<dbReference type="PANTHER" id="PTHR47447">
    <property type="entry name" value="OS03G0856100 PROTEIN"/>
    <property type="match status" value="1"/>
</dbReference>
<gene>
    <name evidence="3" type="ORF">LPJ53_003759</name>
</gene>
<evidence type="ECO:0000256" key="2">
    <source>
        <dbReference type="SAM" id="MobiDB-lite"/>
    </source>
</evidence>
<evidence type="ECO:0000313" key="3">
    <source>
        <dbReference type="EMBL" id="KAJ1721772.1"/>
    </source>
</evidence>
<keyword evidence="4" id="KW-1185">Reference proteome</keyword>
<protein>
    <recommendedName>
        <fullName evidence="5">Pentacotripeptide-repeat region of PRORP domain-containing protein</fullName>
    </recommendedName>
</protein>
<evidence type="ECO:0000313" key="4">
    <source>
        <dbReference type="Proteomes" id="UP001149813"/>
    </source>
</evidence>
<dbReference type="AlphaFoldDB" id="A0A9W7Y0N1"/>
<keyword evidence="1" id="KW-0677">Repeat</keyword>
<comment type="caution">
    <text evidence="3">The sequence shown here is derived from an EMBL/GenBank/DDBJ whole genome shotgun (WGS) entry which is preliminary data.</text>
</comment>
<dbReference type="Proteomes" id="UP001149813">
    <property type="component" value="Unassembled WGS sequence"/>
</dbReference>
<dbReference type="PANTHER" id="PTHR47447:SF23">
    <property type="entry name" value="PENTACOTRIPEPTIDE-REPEAT REGION OF PRORP DOMAIN-CONTAINING PROTEIN"/>
    <property type="match status" value="1"/>
</dbReference>
<accession>A0A9W7Y0N1</accession>
<dbReference type="OrthoDB" id="185373at2759"/>
<evidence type="ECO:0008006" key="5">
    <source>
        <dbReference type="Google" id="ProtNLM"/>
    </source>
</evidence>
<organism evidence="3 4">
    <name type="scientific">Coemansia erecta</name>
    <dbReference type="NCBI Taxonomy" id="147472"/>
    <lineage>
        <taxon>Eukaryota</taxon>
        <taxon>Fungi</taxon>
        <taxon>Fungi incertae sedis</taxon>
        <taxon>Zoopagomycota</taxon>
        <taxon>Kickxellomycotina</taxon>
        <taxon>Kickxellomycetes</taxon>
        <taxon>Kickxellales</taxon>
        <taxon>Kickxellaceae</taxon>
        <taxon>Coemansia</taxon>
    </lineage>
</organism>
<feature type="compositionally biased region" description="Low complexity" evidence="2">
    <location>
        <begin position="664"/>
        <end position="686"/>
    </location>
</feature>
<sequence length="805" mass="86068">EYQATRAILYARADLPAHAARALDLCPGDMPPRPAADAPVPTRVLALSEILLAWTRAMDAERAWAAVQRLLALGYGRRVREWNALLHMHAVDLRYRVELLDEVVARMRRAGVALDAASHNIMMHACLLRGDARGWREWHACMVREGLGPDGYTHVAVAQQMADAGRWAEARAALARVPLETQQQQPVQPQYAAEHRDAALAVLASIGAATNQIPAVMQQFRRDVAAGRVVAAQQFAAVRAAALGCPAVWAAELALLARCLEDGRVEQSAAVDAVAGAAGLPGLDRARVAGRPLLQAALADVAHALIADLENPGGPGGPAAQPGGLRSARFVPGGARRSYAAALGAVVRGLLRAGGEEQALALRLLRAAEAAGVAAASPATLLALLRRCEEQPRDLALRLAAATSAQQAAAAAAVLLRHLGAGDVGAAHAQVARLARLVALHPSVRGFNALLAFARESGDAVQLERTWRQMAACGVLPNALSHVTRITCYALLDDQLRTRRAYTDMLQHGYPPTYAAVNALVRCCVRTGALSLALTAMRHAEAEQGVSLNVTTYNYVLARMAGLPAVPAVRRRMARMFDAMRGTPEERLSRPLRDVDVARRVAWERRRIEGEDRGHVLDRLRSGVGGRMLGLEDADTDTDAAAAAVRRALVDWLTSREAFSAEPSLLDASTSSSSDSSSSSADGSSSEQTAHPPAPNATTFIILVRMHGKRGEWADVLRVWDALLAFNQRLERVGRRHAYANCLSVAPFGRLVAWVIVALRQTGRETEAGELWDRALEGGVLGARAVEEGMDAMVAYLLTKTGSEA</sequence>
<feature type="non-terminal residue" evidence="3">
    <location>
        <position position="1"/>
    </location>
</feature>
<dbReference type="InterPro" id="IPR011990">
    <property type="entry name" value="TPR-like_helical_dom_sf"/>
</dbReference>
<evidence type="ECO:0000256" key="1">
    <source>
        <dbReference type="ARBA" id="ARBA00022737"/>
    </source>
</evidence>